<dbReference type="CDD" id="cd06193">
    <property type="entry name" value="siderophore_interacting"/>
    <property type="match status" value="1"/>
</dbReference>
<dbReference type="Gene3D" id="2.40.30.10">
    <property type="entry name" value="Translation factors"/>
    <property type="match status" value="1"/>
</dbReference>
<dbReference type="InterPro" id="IPR039374">
    <property type="entry name" value="SIP_fam"/>
</dbReference>
<evidence type="ECO:0000259" key="1">
    <source>
        <dbReference type="PROSITE" id="PS51384"/>
    </source>
</evidence>
<organism evidence="2 3">
    <name type="scientific">Spongiactinospora rosea</name>
    <dbReference type="NCBI Taxonomy" id="2248750"/>
    <lineage>
        <taxon>Bacteria</taxon>
        <taxon>Bacillati</taxon>
        <taxon>Actinomycetota</taxon>
        <taxon>Actinomycetes</taxon>
        <taxon>Streptosporangiales</taxon>
        <taxon>Streptosporangiaceae</taxon>
        <taxon>Spongiactinospora</taxon>
    </lineage>
</organism>
<dbReference type="EMBL" id="QMEY01000007">
    <property type="protein sequence ID" value="RBQ18673.1"/>
    <property type="molecule type" value="Genomic_DNA"/>
</dbReference>
<proteinExistence type="predicted"/>
<dbReference type="InterPro" id="IPR007037">
    <property type="entry name" value="SIP_rossman_dom"/>
</dbReference>
<dbReference type="AlphaFoldDB" id="A0A366LYP2"/>
<dbReference type="PANTHER" id="PTHR30157:SF0">
    <property type="entry name" value="NADPH-DEPENDENT FERRIC-CHELATE REDUCTASE"/>
    <property type="match status" value="1"/>
</dbReference>
<dbReference type="InterPro" id="IPR013113">
    <property type="entry name" value="SIP_FAD-bd"/>
</dbReference>
<dbReference type="InterPro" id="IPR039261">
    <property type="entry name" value="FNR_nucleotide-bd"/>
</dbReference>
<dbReference type="OrthoDB" id="3211041at2"/>
<dbReference type="Proteomes" id="UP000253303">
    <property type="component" value="Unassembled WGS sequence"/>
</dbReference>
<accession>A0A366LYP2</accession>
<dbReference type="PANTHER" id="PTHR30157">
    <property type="entry name" value="FERRIC REDUCTASE, NADPH-DEPENDENT"/>
    <property type="match status" value="1"/>
</dbReference>
<protein>
    <submittedName>
        <fullName evidence="2">Siderophore-interacting protein</fullName>
    </submittedName>
</protein>
<dbReference type="Pfam" id="PF08021">
    <property type="entry name" value="FAD_binding_9"/>
    <property type="match status" value="1"/>
</dbReference>
<feature type="domain" description="FAD-binding FR-type" evidence="1">
    <location>
        <begin position="11"/>
        <end position="147"/>
    </location>
</feature>
<comment type="caution">
    <text evidence="2">The sequence shown here is derived from an EMBL/GenBank/DDBJ whole genome shotgun (WGS) entry which is preliminary data.</text>
</comment>
<gene>
    <name evidence="2" type="ORF">DP939_19525</name>
</gene>
<evidence type="ECO:0000313" key="3">
    <source>
        <dbReference type="Proteomes" id="UP000253303"/>
    </source>
</evidence>
<sequence>MLPKVRRPETRRMITLEVVRNTRLSPHFAVITLGGPELAHLNPTGFDHTVRLFFPREGQERLRMPALSSEAWMAELMLMPKSRRPWVRNYTIRRFRPEAGEVDIEFVLHGDTSPASAWASRARPGDPAGIFDIGIMYLPPPGLPWHLLVGEESALPAVLAILEDAPESLNAEVFLEVPETADIRKDIVHPEGARIHWLPRDAATAVPGALALETVRQATLPEGRFYTWVAGESRLATGLRRHLVNDRAAAKSDIAFFGYWRQGRSSPG</sequence>
<name>A0A366LYP2_9ACTN</name>
<dbReference type="Pfam" id="PF04954">
    <property type="entry name" value="SIP"/>
    <property type="match status" value="1"/>
</dbReference>
<dbReference type="PROSITE" id="PS51384">
    <property type="entry name" value="FAD_FR"/>
    <property type="match status" value="1"/>
</dbReference>
<dbReference type="GO" id="GO:0016491">
    <property type="term" value="F:oxidoreductase activity"/>
    <property type="evidence" value="ECO:0007669"/>
    <property type="project" value="InterPro"/>
</dbReference>
<dbReference type="InterPro" id="IPR017938">
    <property type="entry name" value="Riboflavin_synthase-like_b-brl"/>
</dbReference>
<dbReference type="Gene3D" id="3.40.50.80">
    <property type="entry name" value="Nucleotide-binding domain of ferredoxin-NADP reductase (FNR) module"/>
    <property type="match status" value="1"/>
</dbReference>
<dbReference type="InterPro" id="IPR017927">
    <property type="entry name" value="FAD-bd_FR_type"/>
</dbReference>
<keyword evidence="3" id="KW-1185">Reference proteome</keyword>
<dbReference type="SUPFAM" id="SSF63380">
    <property type="entry name" value="Riboflavin synthase domain-like"/>
    <property type="match status" value="1"/>
</dbReference>
<reference evidence="2 3" key="1">
    <citation type="submission" date="2018-06" db="EMBL/GenBank/DDBJ databases">
        <title>Sphaerisporangium craniellae sp. nov., isolated from a marine sponge in the South China Sea.</title>
        <authorList>
            <person name="Li L."/>
        </authorList>
    </citation>
    <scope>NUCLEOTIDE SEQUENCE [LARGE SCALE GENOMIC DNA]</scope>
    <source>
        <strain evidence="2 3">LHW63015</strain>
    </source>
</reference>
<evidence type="ECO:0000313" key="2">
    <source>
        <dbReference type="EMBL" id="RBQ18673.1"/>
    </source>
</evidence>